<proteinExistence type="predicted"/>
<gene>
    <name evidence="1" type="ORF">ACO22_01745</name>
</gene>
<protein>
    <submittedName>
        <fullName evidence="1">Uncharacterized protein</fullName>
    </submittedName>
</protein>
<reference evidence="1 2" key="1">
    <citation type="submission" date="2016-06" db="EMBL/GenBank/DDBJ databases">
        <authorList>
            <person name="Kjaerup R.B."/>
            <person name="Dalgaard T.S."/>
            <person name="Juul-Madsen H.R."/>
        </authorList>
    </citation>
    <scope>NUCLEOTIDE SEQUENCE [LARGE SCALE GENOMIC DNA]</scope>
    <source>
        <strain evidence="1 2">Pb300</strain>
    </source>
</reference>
<sequence length="230" mass="25752">MGGEISIFLTWESLREATLDGAFPCAAPPQKPSPQSVVHVRPFITITPEPVIQAEDRIAHFFLAPNTSKRLYLKDCGCGLASHKGPGEAGFMSWEALQQISPVYFQFSTTNDNVMMNPIHCNNTVCQGAQMGIDDHHFYDITDAWFGFVEILLYPLSKRKFLGEDPNSPIPYALSLYHSQLQNKIKKKEGSPNLHSGYHSGKLSETSTALSIPYRQHMDPIPNLGTFRIW</sequence>
<dbReference type="EMBL" id="LZYO01000046">
    <property type="protein sequence ID" value="ODH39916.1"/>
    <property type="molecule type" value="Genomic_DNA"/>
</dbReference>
<organism evidence="1 2">
    <name type="scientific">Paracoccidioides brasiliensis</name>
    <dbReference type="NCBI Taxonomy" id="121759"/>
    <lineage>
        <taxon>Eukaryota</taxon>
        <taxon>Fungi</taxon>
        <taxon>Dikarya</taxon>
        <taxon>Ascomycota</taxon>
        <taxon>Pezizomycotina</taxon>
        <taxon>Eurotiomycetes</taxon>
        <taxon>Eurotiomycetidae</taxon>
        <taxon>Onygenales</taxon>
        <taxon>Ajellomycetaceae</taxon>
        <taxon>Paracoccidioides</taxon>
    </lineage>
</organism>
<evidence type="ECO:0000313" key="2">
    <source>
        <dbReference type="Proteomes" id="UP000242814"/>
    </source>
</evidence>
<dbReference type="AlphaFoldDB" id="A0A1D2JKR0"/>
<dbReference type="Proteomes" id="UP000242814">
    <property type="component" value="Unassembled WGS sequence"/>
</dbReference>
<comment type="caution">
    <text evidence="1">The sequence shown here is derived from an EMBL/GenBank/DDBJ whole genome shotgun (WGS) entry which is preliminary data.</text>
</comment>
<evidence type="ECO:0000313" key="1">
    <source>
        <dbReference type="EMBL" id="ODH39916.1"/>
    </source>
</evidence>
<name>A0A1D2JKR0_PARBR</name>
<accession>A0A1D2JKR0</accession>